<comment type="caution">
    <text evidence="1">The sequence shown here is derived from an EMBL/GenBank/DDBJ whole genome shotgun (WGS) entry which is preliminary data.</text>
</comment>
<name>A0A8S2X8E4_9BILA</name>
<protein>
    <submittedName>
        <fullName evidence="1">Uncharacterized protein</fullName>
    </submittedName>
</protein>
<dbReference type="AlphaFoldDB" id="A0A8S2X8E4"/>
<accession>A0A8S2X8E4</accession>
<organism evidence="1 2">
    <name type="scientific">Rotaria magnacalcarata</name>
    <dbReference type="NCBI Taxonomy" id="392030"/>
    <lineage>
        <taxon>Eukaryota</taxon>
        <taxon>Metazoa</taxon>
        <taxon>Spiralia</taxon>
        <taxon>Gnathifera</taxon>
        <taxon>Rotifera</taxon>
        <taxon>Eurotatoria</taxon>
        <taxon>Bdelloidea</taxon>
        <taxon>Philodinida</taxon>
        <taxon>Philodinidae</taxon>
        <taxon>Rotaria</taxon>
    </lineage>
</organism>
<reference evidence="1" key="1">
    <citation type="submission" date="2021-02" db="EMBL/GenBank/DDBJ databases">
        <authorList>
            <person name="Nowell W R."/>
        </authorList>
    </citation>
    <scope>NUCLEOTIDE SEQUENCE</scope>
</reference>
<evidence type="ECO:0000313" key="1">
    <source>
        <dbReference type="EMBL" id="CAF4481902.1"/>
    </source>
</evidence>
<proteinExistence type="predicted"/>
<gene>
    <name evidence="1" type="ORF">SMN809_LOCUS34068</name>
</gene>
<dbReference type="Proteomes" id="UP000676336">
    <property type="component" value="Unassembled WGS sequence"/>
</dbReference>
<feature type="non-terminal residue" evidence="1">
    <location>
        <position position="1"/>
    </location>
</feature>
<sequence length="59" mass="6982">MFDALDNIESYSITTEINDSGICCEKGDKYAIYVISVFCKPLNSTDDEERREWITYRRY</sequence>
<dbReference type="EMBL" id="CAJOBI010077021">
    <property type="protein sequence ID" value="CAF4481902.1"/>
    <property type="molecule type" value="Genomic_DNA"/>
</dbReference>
<evidence type="ECO:0000313" key="2">
    <source>
        <dbReference type="Proteomes" id="UP000676336"/>
    </source>
</evidence>